<evidence type="ECO:0000259" key="13">
    <source>
        <dbReference type="Pfam" id="PF01467"/>
    </source>
</evidence>
<keyword evidence="9 11" id="KW-0520">NAD</keyword>
<dbReference type="PANTHER" id="PTHR12039:SF0">
    <property type="entry name" value="NICOTINAMIDE-NUCLEOTIDE ADENYLYLTRANSFERASE"/>
    <property type="match status" value="1"/>
</dbReference>
<evidence type="ECO:0000256" key="3">
    <source>
        <dbReference type="ARBA" id="ARBA00007064"/>
    </source>
</evidence>
<comment type="catalytic activity">
    <reaction evidence="11">
        <text>beta-nicotinamide D-ribonucleotide + ATP + H(+) = diphosphate + NAD(+)</text>
        <dbReference type="Rhea" id="RHEA:21360"/>
        <dbReference type="ChEBI" id="CHEBI:14649"/>
        <dbReference type="ChEBI" id="CHEBI:15378"/>
        <dbReference type="ChEBI" id="CHEBI:30616"/>
        <dbReference type="ChEBI" id="CHEBI:33019"/>
        <dbReference type="ChEBI" id="CHEBI:57540"/>
        <dbReference type="EC" id="2.7.7.1"/>
    </reaction>
</comment>
<evidence type="ECO:0000256" key="5">
    <source>
        <dbReference type="ARBA" id="ARBA00022679"/>
    </source>
</evidence>
<reference evidence="14 15" key="1">
    <citation type="submission" date="2024-05" db="EMBL/GenBank/DDBJ databases">
        <title>Culex pipiens pipiens assembly and annotation.</title>
        <authorList>
            <person name="Alout H."/>
            <person name="Durand T."/>
        </authorList>
    </citation>
    <scope>NUCLEOTIDE SEQUENCE [LARGE SCALE GENOMIC DNA]</scope>
    <source>
        <strain evidence="14">HA-2024</strain>
        <tissue evidence="14">Whole body</tissue>
    </source>
</reference>
<dbReference type="PANTHER" id="PTHR12039">
    <property type="entry name" value="NICOTINAMIDE MONONUCLEOTIDE ADENYLYLTRANSFERASE"/>
    <property type="match status" value="1"/>
</dbReference>
<dbReference type="GO" id="GO:0004515">
    <property type="term" value="F:nicotinate-nucleotide adenylyltransferase activity"/>
    <property type="evidence" value="ECO:0007669"/>
    <property type="project" value="UniProtKB-EC"/>
</dbReference>
<dbReference type="GO" id="GO:0000309">
    <property type="term" value="F:nicotinamide-nucleotide adenylyltransferase activity"/>
    <property type="evidence" value="ECO:0007669"/>
    <property type="project" value="UniProtKB-EC"/>
</dbReference>
<evidence type="ECO:0000256" key="4">
    <source>
        <dbReference type="ARBA" id="ARBA00022642"/>
    </source>
</evidence>
<keyword evidence="7 11" id="KW-0547">Nucleotide-binding</keyword>
<evidence type="ECO:0000256" key="6">
    <source>
        <dbReference type="ARBA" id="ARBA00022695"/>
    </source>
</evidence>
<dbReference type="EC" id="2.7.7.1" evidence="11"/>
<evidence type="ECO:0000256" key="8">
    <source>
        <dbReference type="ARBA" id="ARBA00022840"/>
    </source>
</evidence>
<comment type="caution">
    <text evidence="14">The sequence shown here is derived from an EMBL/GenBank/DDBJ whole genome shotgun (WGS) entry which is preliminary data.</text>
</comment>
<feature type="region of interest" description="Disordered" evidence="12">
    <location>
        <begin position="358"/>
        <end position="407"/>
    </location>
</feature>
<dbReference type="InterPro" id="IPR014729">
    <property type="entry name" value="Rossmann-like_a/b/a_fold"/>
</dbReference>
<dbReference type="EC" id="2.7.7.18" evidence="11"/>
<dbReference type="SUPFAM" id="SSF52374">
    <property type="entry name" value="Nucleotidylyl transferase"/>
    <property type="match status" value="1"/>
</dbReference>
<accession>A0ABD1DMF8</accession>
<keyword evidence="4 11" id="KW-0662">Pyridine nucleotide biosynthesis</keyword>
<feature type="compositionally biased region" description="Polar residues" evidence="12">
    <location>
        <begin position="369"/>
        <end position="381"/>
    </location>
</feature>
<dbReference type="GO" id="GO:0005524">
    <property type="term" value="F:ATP binding"/>
    <property type="evidence" value="ECO:0007669"/>
    <property type="project" value="UniProtKB-KW"/>
</dbReference>
<comment type="pathway">
    <text evidence="1 11">Cofactor biosynthesis; NAD(+) biosynthesis; NAD(+) from nicotinamide D-ribonucleotide: step 1/1.</text>
</comment>
<dbReference type="InterPro" id="IPR005248">
    <property type="entry name" value="NadD/NMNAT"/>
</dbReference>
<dbReference type="CDD" id="cd09286">
    <property type="entry name" value="NMNAT_Eukarya"/>
    <property type="match status" value="1"/>
</dbReference>
<comment type="pathway">
    <text evidence="2">Cofactor biosynthesis; NAD(+) biosynthesis; deamido-NAD(+) from nicotinate D-ribonucleotide: step 1/1.</text>
</comment>
<name>A0ABD1DMF8_CULPP</name>
<keyword evidence="8 11" id="KW-0067">ATP-binding</keyword>
<evidence type="ECO:0000256" key="9">
    <source>
        <dbReference type="ARBA" id="ARBA00023027"/>
    </source>
</evidence>
<feature type="compositionally biased region" description="Basic and acidic residues" evidence="12">
    <location>
        <begin position="358"/>
        <end position="367"/>
    </location>
</feature>
<evidence type="ECO:0000256" key="1">
    <source>
        <dbReference type="ARBA" id="ARBA00004658"/>
    </source>
</evidence>
<dbReference type="AlphaFoldDB" id="A0ABD1DMF8"/>
<comment type="similarity">
    <text evidence="3 11">Belongs to the eukaryotic NMN adenylyltransferase family.</text>
</comment>
<evidence type="ECO:0000256" key="12">
    <source>
        <dbReference type="SAM" id="MobiDB-lite"/>
    </source>
</evidence>
<sequence>MRMTAPTKIMLIACGSFNPCTPMHFRMFEIARDHFNQMGTAEVVGGIVSPVHDSYGKKGLVSASHRCTMIKIGLQSSDWVRLSDWETQQEEWTRTRLTLQYHQNYINSVLKDSNSINDQQIPSWLPEGLNKMTGHVQLKLLCGADLLESFATPGLWKDEDIEAIIGQHGLVVISRAGSNPEQFIFNSDLLSRYRRNITIVTNWVTNDVSSTLVRRLLGRGLSVKYLLDDYVTEYIKKHLLYGSNSTKFNLTPNTGVEVMSISPVSPVNDNEDYIECQNQLNTLNSESMDETDFPRNALNRVFCCGTENDTKNSAKNMRGFLSAPGGAVQIITTKATTAASVTADSAIDTVSYRTADEKVGEEVEKKPLAQNNRTSTTTVTKPASEVCPDAAPAASPASKEESTGRVSPAKSYDDMIKFVFTEHGIKVISDREYVV</sequence>
<protein>
    <recommendedName>
        <fullName evidence="11">Nicotinamide-nucleotide adenylyltransferase</fullName>
        <ecNumber evidence="11">2.7.7.1</ecNumber>
        <ecNumber evidence="11">2.7.7.18</ecNumber>
    </recommendedName>
</protein>
<evidence type="ECO:0000256" key="7">
    <source>
        <dbReference type="ARBA" id="ARBA00022741"/>
    </source>
</evidence>
<dbReference type="NCBIfam" id="TIGR00482">
    <property type="entry name" value="nicotinate (nicotinamide) nucleotide adenylyltransferase"/>
    <property type="match status" value="1"/>
</dbReference>
<keyword evidence="5 11" id="KW-0808">Transferase</keyword>
<dbReference type="Gene3D" id="3.40.50.620">
    <property type="entry name" value="HUPs"/>
    <property type="match status" value="1"/>
</dbReference>
<dbReference type="InterPro" id="IPR051182">
    <property type="entry name" value="Euk_NMN_adenylyltrnsfrase"/>
</dbReference>
<keyword evidence="6 11" id="KW-0548">Nucleotidyltransferase</keyword>
<gene>
    <name evidence="14" type="ORF">pipiens_002019</name>
</gene>
<keyword evidence="15" id="KW-1185">Reference proteome</keyword>
<comment type="catalytic activity">
    <reaction evidence="10 11">
        <text>nicotinate beta-D-ribonucleotide + ATP + H(+) = deamido-NAD(+) + diphosphate</text>
        <dbReference type="Rhea" id="RHEA:22860"/>
        <dbReference type="ChEBI" id="CHEBI:15378"/>
        <dbReference type="ChEBI" id="CHEBI:30616"/>
        <dbReference type="ChEBI" id="CHEBI:33019"/>
        <dbReference type="ChEBI" id="CHEBI:57502"/>
        <dbReference type="ChEBI" id="CHEBI:58437"/>
        <dbReference type="EC" id="2.7.7.18"/>
    </reaction>
</comment>
<dbReference type="InterPro" id="IPR045094">
    <property type="entry name" value="NMNAT_euk"/>
</dbReference>
<organism evidence="14 15">
    <name type="scientific">Culex pipiens pipiens</name>
    <name type="common">Northern house mosquito</name>
    <dbReference type="NCBI Taxonomy" id="38569"/>
    <lineage>
        <taxon>Eukaryota</taxon>
        <taxon>Metazoa</taxon>
        <taxon>Ecdysozoa</taxon>
        <taxon>Arthropoda</taxon>
        <taxon>Hexapoda</taxon>
        <taxon>Insecta</taxon>
        <taxon>Pterygota</taxon>
        <taxon>Neoptera</taxon>
        <taxon>Endopterygota</taxon>
        <taxon>Diptera</taxon>
        <taxon>Nematocera</taxon>
        <taxon>Culicoidea</taxon>
        <taxon>Culicidae</taxon>
        <taxon>Culicinae</taxon>
        <taxon>Culicini</taxon>
        <taxon>Culex</taxon>
        <taxon>Culex</taxon>
    </lineage>
</organism>
<dbReference type="Proteomes" id="UP001562425">
    <property type="component" value="Unassembled WGS sequence"/>
</dbReference>
<dbReference type="InterPro" id="IPR004821">
    <property type="entry name" value="Cyt_trans-like"/>
</dbReference>
<dbReference type="FunFam" id="3.40.50.620:FF:000191">
    <property type="entry name" value="Nicotinamide-nucleotide adenylyltransferase"/>
    <property type="match status" value="1"/>
</dbReference>
<dbReference type="Pfam" id="PF01467">
    <property type="entry name" value="CTP_transf_like"/>
    <property type="match status" value="1"/>
</dbReference>
<evidence type="ECO:0000256" key="11">
    <source>
        <dbReference type="RuleBase" id="RU362021"/>
    </source>
</evidence>
<feature type="domain" description="Cytidyltransferase-like" evidence="13">
    <location>
        <begin position="12"/>
        <end position="215"/>
    </location>
</feature>
<proteinExistence type="inferred from homology"/>
<evidence type="ECO:0000313" key="14">
    <source>
        <dbReference type="EMBL" id="KAL1400931.1"/>
    </source>
</evidence>
<dbReference type="EMBL" id="JBEHCU010005099">
    <property type="protein sequence ID" value="KAL1400931.1"/>
    <property type="molecule type" value="Genomic_DNA"/>
</dbReference>
<evidence type="ECO:0000256" key="2">
    <source>
        <dbReference type="ARBA" id="ARBA00005019"/>
    </source>
</evidence>
<evidence type="ECO:0000256" key="10">
    <source>
        <dbReference type="ARBA" id="ARBA00048721"/>
    </source>
</evidence>
<dbReference type="GO" id="GO:0019363">
    <property type="term" value="P:pyridine nucleotide biosynthetic process"/>
    <property type="evidence" value="ECO:0007669"/>
    <property type="project" value="UniProtKB-KW"/>
</dbReference>
<evidence type="ECO:0000313" key="15">
    <source>
        <dbReference type="Proteomes" id="UP001562425"/>
    </source>
</evidence>